<reference evidence="1" key="1">
    <citation type="journal article" date="2021" name="Proc. Natl. Acad. Sci. U.S.A.">
        <title>A Catalog of Tens of Thousands of Viruses from Human Metagenomes Reveals Hidden Associations with Chronic Diseases.</title>
        <authorList>
            <person name="Tisza M.J."/>
            <person name="Buck C.B."/>
        </authorList>
    </citation>
    <scope>NUCLEOTIDE SEQUENCE</scope>
    <source>
        <strain evidence="1">CtNEy24</strain>
    </source>
</reference>
<accession>A0A8S5U0F2</accession>
<name>A0A8S5U0F2_9CAUD</name>
<dbReference type="InterPro" id="IPR010064">
    <property type="entry name" value="HK97-gp10_tail"/>
</dbReference>
<evidence type="ECO:0000313" key="1">
    <source>
        <dbReference type="EMBL" id="DAF87940.1"/>
    </source>
</evidence>
<protein>
    <submittedName>
        <fullName evidence="1">Tail component</fullName>
    </submittedName>
</protein>
<organism evidence="1">
    <name type="scientific">Siphoviridae sp. ctNEy24</name>
    <dbReference type="NCBI Taxonomy" id="2825466"/>
    <lineage>
        <taxon>Viruses</taxon>
        <taxon>Duplodnaviria</taxon>
        <taxon>Heunggongvirae</taxon>
        <taxon>Uroviricota</taxon>
        <taxon>Caudoviricetes</taxon>
    </lineage>
</organism>
<sequence length="107" mass="11721">MVETSAKETAPIDSGALRRSIASRIEDGGATIEGIVYTPLEYAPYVEYGTGLFAEGGNGRKTPWAYRDDEGKLHFTHGQHPHPYMRPALSDNRSQITQLLGEGITND</sequence>
<dbReference type="Pfam" id="PF04883">
    <property type="entry name" value="HK97-gp10_like"/>
    <property type="match status" value="1"/>
</dbReference>
<dbReference type="EMBL" id="BK015974">
    <property type="protein sequence ID" value="DAF87940.1"/>
    <property type="molecule type" value="Genomic_DNA"/>
</dbReference>
<proteinExistence type="predicted"/>